<reference evidence="2" key="1">
    <citation type="journal article" date="2012" name="Mol. Plant Microbe Interact.">
        <title>A highly conserved effector in Fusarium oxysporum is required for full virulence on Arabidopsis.</title>
        <authorList>
            <person name="Thatcher L.F."/>
            <person name="Gardiner D.M."/>
            <person name="Kazan K."/>
            <person name="Manners J."/>
        </authorList>
    </citation>
    <scope>NUCLEOTIDE SEQUENCE [LARGE SCALE GENOMIC DNA]</scope>
    <source>
        <strain evidence="2">Fo5176</strain>
    </source>
</reference>
<proteinExistence type="predicted"/>
<gene>
    <name evidence="2" type="ORF">FOXB_00643</name>
</gene>
<sequence length="303" mass="34564">MVQTLHKDGHVAAEEHGRRLRDLEGCLWTLRLQPSTPRSAIIDEIREIGRQNRQARAFTNSINNALSSRVVLVDGEDKWEQQPDAQFEHDKARHPGVVLEVALTQDPDELRRIARRYIYHTDGQIKVVLGIDLNEDKECTISVWKPTFSPAQNDDGVDMDIEQVAQLQPFRDANKNPVNGALTLHLHDFAPDNLCQGCPNTAFLISYHDMSDMMAKAERRKLLREQKEVPKPLIRVVKKRRYSESSEGQMAEEDEKRYSDEADDANDKEDRDDGAYEPPKSLEKIAFVPRKKRGQGAGWDDGS</sequence>
<dbReference type="STRING" id="660025.F9F2L9"/>
<organism evidence="2">
    <name type="scientific">Fusarium oxysporum (strain Fo5176)</name>
    <name type="common">Fusarium vascular wilt</name>
    <dbReference type="NCBI Taxonomy" id="660025"/>
    <lineage>
        <taxon>Eukaryota</taxon>
        <taxon>Fungi</taxon>
        <taxon>Dikarya</taxon>
        <taxon>Ascomycota</taxon>
        <taxon>Pezizomycotina</taxon>
        <taxon>Sordariomycetes</taxon>
        <taxon>Hypocreomycetidae</taxon>
        <taxon>Hypocreales</taxon>
        <taxon>Nectriaceae</taxon>
        <taxon>Fusarium</taxon>
        <taxon>Fusarium oxysporum species complex</taxon>
    </lineage>
</organism>
<evidence type="ECO:0000256" key="1">
    <source>
        <dbReference type="SAM" id="MobiDB-lite"/>
    </source>
</evidence>
<name>F9F2L9_FUSOF</name>
<dbReference type="EMBL" id="AFQF01000192">
    <property type="protein sequence ID" value="EGU88838.1"/>
    <property type="molecule type" value="Genomic_DNA"/>
</dbReference>
<dbReference type="PaxDb" id="5507-FOXG_12569P0"/>
<feature type="region of interest" description="Disordered" evidence="1">
    <location>
        <begin position="239"/>
        <end position="303"/>
    </location>
</feature>
<dbReference type="OrthoDB" id="3485856at2759"/>
<protein>
    <submittedName>
        <fullName evidence="2">Uncharacterized protein</fullName>
    </submittedName>
</protein>
<dbReference type="AlphaFoldDB" id="F9F2L9"/>
<accession>F9F2L9</accession>
<comment type="caution">
    <text evidence="2">The sequence shown here is derived from an EMBL/GenBank/DDBJ whole genome shotgun (WGS) entry which is preliminary data.</text>
</comment>
<evidence type="ECO:0000313" key="2">
    <source>
        <dbReference type="EMBL" id="EGU88838.1"/>
    </source>
</evidence>